<keyword evidence="7" id="KW-0732">Signal</keyword>
<evidence type="ECO:0000256" key="3">
    <source>
        <dbReference type="ARBA" id="ARBA00022741"/>
    </source>
</evidence>
<dbReference type="InterPro" id="IPR003593">
    <property type="entry name" value="AAA+_ATPase"/>
</dbReference>
<evidence type="ECO:0000256" key="7">
    <source>
        <dbReference type="SAM" id="SignalP"/>
    </source>
</evidence>
<dbReference type="CDD" id="cd03268">
    <property type="entry name" value="ABC_BcrA_bacitracin_resist"/>
    <property type="match status" value="1"/>
</dbReference>
<proteinExistence type="inferred from homology"/>
<dbReference type="InterPro" id="IPR013736">
    <property type="entry name" value="Xaa-Pro_dipept_C"/>
</dbReference>
<sequence>MALLVVLIVAIVAAVVSTSGDDDAGVTEKAMSVAGVPEGSTPVSLDTSLFLPATTTPAPAVVLAHGFGGSKDDLRAQARDLAGRGFVVITYSARGFGASGGLIHLDSPDYEVADARRMIDVLAGMPQVREDADGSPRVGVAGASYGGALALLTAAYDRRVDAVAADITWNRLSQALFPTAGQGTDEVFKQGWAGQLFSQAARTGTASGCGTFAPDVCAAYQASAAAGAPTAELNRLMEASSPASVLSRITVPTLLSQGQQDSLFPLDQAVRNAAGIRATGAPVRMVWRSGGHDQPGGDPTAQARDWFTEVLTDRQTPRDGFAASVPDAALSTQTGRSTPRQLTASSLADGQKTTQLPLLGPAQTINAPAGGTPTAITAVPGIGSLLATAASVTGGSALSAIPGQAGGFVSAPLSSDTLVGGSSSVRLRVTPRTTTDATLFVSLVDVAPDGQRTQPSGLVTPVRLTGLTPGQPRAVTVPLPTVVRTVAGGHRLAVQVSTTDLGYRLPDDARTYSIALDQPTLALTTLSGRATSTPFPWGWPVAGVVAILVLIAGIVLAGWRRNRRDRADALGDTTPIVVDSLVKEYGDSYRAVDGVSFSVERGQVVGLLGPNGAGKTTVLRMMVGLIAPTEGSIRLFGETVGPGSDVLARVGAFIEGPGLLPHLSGRENLDLFWAATGRPREEADVETALEIAGLGASVDRKVRKYSQGMRQRLAIAQAMLGLPELLILDEPTNGLDPPQIAEMREVMRRYAATGRTVVVSSHLLSEVEQTCSHVVVMHKGRLITTGSVADLAGAASSTLSVADVDAAQRVLSEAGIASDVVESRRHLEEAFLDLIGEESR</sequence>
<keyword evidence="9" id="KW-0378">Hydrolase</keyword>
<dbReference type="InterPro" id="IPR003439">
    <property type="entry name" value="ABC_transporter-like_ATP-bd"/>
</dbReference>
<feature type="chain" id="PRO_5045732688" evidence="7">
    <location>
        <begin position="25"/>
        <end position="840"/>
    </location>
</feature>
<dbReference type="RefSeq" id="WP_253646183.1">
    <property type="nucleotide sequence ID" value="NZ_BAAAMO010000002.1"/>
</dbReference>
<keyword evidence="6" id="KW-0812">Transmembrane</keyword>
<dbReference type="SUPFAM" id="SSF53474">
    <property type="entry name" value="alpha/beta-Hydrolases"/>
    <property type="match status" value="1"/>
</dbReference>
<dbReference type="Gene3D" id="2.60.120.260">
    <property type="entry name" value="Galactose-binding domain-like"/>
    <property type="match status" value="1"/>
</dbReference>
<evidence type="ECO:0000256" key="6">
    <source>
        <dbReference type="SAM" id="Phobius"/>
    </source>
</evidence>
<comment type="caution">
    <text evidence="9">The sequence shown here is derived from an EMBL/GenBank/DDBJ whole genome shotgun (WGS) entry which is preliminary data.</text>
</comment>
<dbReference type="Gene3D" id="3.40.50.300">
    <property type="entry name" value="P-loop containing nucleotide triphosphate hydrolases"/>
    <property type="match status" value="1"/>
</dbReference>
<feature type="signal peptide" evidence="7">
    <location>
        <begin position="1"/>
        <end position="24"/>
    </location>
</feature>
<dbReference type="EMBL" id="JBHTIL010000001">
    <property type="protein sequence ID" value="MFD0925901.1"/>
    <property type="molecule type" value="Genomic_DNA"/>
</dbReference>
<keyword evidence="6" id="KW-0472">Membrane</keyword>
<dbReference type="PROSITE" id="PS50893">
    <property type="entry name" value="ABC_TRANSPORTER_2"/>
    <property type="match status" value="1"/>
</dbReference>
<dbReference type="SMART" id="SM00382">
    <property type="entry name" value="AAA"/>
    <property type="match status" value="1"/>
</dbReference>
<dbReference type="InterPro" id="IPR008979">
    <property type="entry name" value="Galactose-bd-like_sf"/>
</dbReference>
<dbReference type="InterPro" id="IPR017871">
    <property type="entry name" value="ABC_transporter-like_CS"/>
</dbReference>
<reference evidence="10" key="1">
    <citation type="journal article" date="2019" name="Int. J. Syst. Evol. Microbiol.">
        <title>The Global Catalogue of Microorganisms (GCM) 10K type strain sequencing project: providing services to taxonomists for standard genome sequencing and annotation.</title>
        <authorList>
            <consortium name="The Broad Institute Genomics Platform"/>
            <consortium name="The Broad Institute Genome Sequencing Center for Infectious Disease"/>
            <person name="Wu L."/>
            <person name="Ma J."/>
        </authorList>
    </citation>
    <scope>NUCLEOTIDE SEQUENCE [LARGE SCALE GENOMIC DNA]</scope>
    <source>
        <strain evidence="10">CCUG 50873</strain>
    </source>
</reference>
<feature type="region of interest" description="Disordered" evidence="5">
    <location>
        <begin position="315"/>
        <end position="350"/>
    </location>
</feature>
<comment type="similarity">
    <text evidence="1">Belongs to the ABC transporter superfamily.</text>
</comment>
<dbReference type="Proteomes" id="UP001597068">
    <property type="component" value="Unassembled WGS sequence"/>
</dbReference>
<gene>
    <name evidence="9" type="ORF">ACFQ04_09145</name>
</gene>
<protein>
    <submittedName>
        <fullName evidence="9">Alpha/beta fold hydrolase</fullName>
    </submittedName>
</protein>
<evidence type="ECO:0000256" key="1">
    <source>
        <dbReference type="ARBA" id="ARBA00005417"/>
    </source>
</evidence>
<feature type="domain" description="ABC transporter" evidence="8">
    <location>
        <begin position="576"/>
        <end position="804"/>
    </location>
</feature>
<name>A0ABW3GA99_9NOCA</name>
<dbReference type="PROSITE" id="PS00211">
    <property type="entry name" value="ABC_TRANSPORTER_1"/>
    <property type="match status" value="1"/>
</dbReference>
<keyword evidence="6" id="KW-1133">Transmembrane helix</keyword>
<accession>A0ABW3GA99</accession>
<keyword evidence="3" id="KW-0547">Nucleotide-binding</keyword>
<dbReference type="Pfam" id="PF08530">
    <property type="entry name" value="PepX_C"/>
    <property type="match status" value="1"/>
</dbReference>
<feature type="compositionally biased region" description="Polar residues" evidence="5">
    <location>
        <begin position="330"/>
        <end position="350"/>
    </location>
</feature>
<dbReference type="InterPro" id="IPR000073">
    <property type="entry name" value="AB_hydrolase_1"/>
</dbReference>
<dbReference type="SUPFAM" id="SSF49785">
    <property type="entry name" value="Galactose-binding domain-like"/>
    <property type="match status" value="1"/>
</dbReference>
<evidence type="ECO:0000313" key="9">
    <source>
        <dbReference type="EMBL" id="MFD0925901.1"/>
    </source>
</evidence>
<evidence type="ECO:0000313" key="10">
    <source>
        <dbReference type="Proteomes" id="UP001597068"/>
    </source>
</evidence>
<evidence type="ECO:0000256" key="5">
    <source>
        <dbReference type="SAM" id="MobiDB-lite"/>
    </source>
</evidence>
<dbReference type="Pfam" id="PF00005">
    <property type="entry name" value="ABC_tran"/>
    <property type="match status" value="1"/>
</dbReference>
<dbReference type="SUPFAM" id="SSF52540">
    <property type="entry name" value="P-loop containing nucleoside triphosphate hydrolases"/>
    <property type="match status" value="1"/>
</dbReference>
<dbReference type="Pfam" id="PF00561">
    <property type="entry name" value="Abhydrolase_1"/>
    <property type="match status" value="1"/>
</dbReference>
<evidence type="ECO:0000256" key="4">
    <source>
        <dbReference type="ARBA" id="ARBA00022840"/>
    </source>
</evidence>
<keyword evidence="10" id="KW-1185">Reference proteome</keyword>
<keyword evidence="4" id="KW-0067">ATP-binding</keyword>
<evidence type="ECO:0000259" key="8">
    <source>
        <dbReference type="PROSITE" id="PS50893"/>
    </source>
</evidence>
<dbReference type="PANTHER" id="PTHR43335:SF4">
    <property type="entry name" value="ABC TRANSPORTER, ATP-BINDING PROTEIN"/>
    <property type="match status" value="1"/>
</dbReference>
<dbReference type="GO" id="GO:0016787">
    <property type="term" value="F:hydrolase activity"/>
    <property type="evidence" value="ECO:0007669"/>
    <property type="project" value="UniProtKB-KW"/>
</dbReference>
<dbReference type="SMART" id="SM00939">
    <property type="entry name" value="PepX_C"/>
    <property type="match status" value="1"/>
</dbReference>
<dbReference type="PANTHER" id="PTHR43335">
    <property type="entry name" value="ABC TRANSPORTER, ATP-BINDING PROTEIN"/>
    <property type="match status" value="1"/>
</dbReference>
<dbReference type="InterPro" id="IPR029058">
    <property type="entry name" value="AB_hydrolase_fold"/>
</dbReference>
<feature type="transmembrane region" description="Helical" evidence="6">
    <location>
        <begin position="537"/>
        <end position="559"/>
    </location>
</feature>
<dbReference type="Gene3D" id="3.40.50.1820">
    <property type="entry name" value="alpha/beta hydrolase"/>
    <property type="match status" value="1"/>
</dbReference>
<organism evidence="9 10">
    <name type="scientific">Williamsia deligens</name>
    <dbReference type="NCBI Taxonomy" id="321325"/>
    <lineage>
        <taxon>Bacteria</taxon>
        <taxon>Bacillati</taxon>
        <taxon>Actinomycetota</taxon>
        <taxon>Actinomycetes</taxon>
        <taxon>Mycobacteriales</taxon>
        <taxon>Nocardiaceae</taxon>
        <taxon>Williamsia</taxon>
    </lineage>
</organism>
<keyword evidence="2" id="KW-0813">Transport</keyword>
<dbReference type="InterPro" id="IPR027417">
    <property type="entry name" value="P-loop_NTPase"/>
</dbReference>
<evidence type="ECO:0000256" key="2">
    <source>
        <dbReference type="ARBA" id="ARBA00022448"/>
    </source>
</evidence>